<dbReference type="EMBL" id="CP012332">
    <property type="protein sequence ID" value="AKU90668.1"/>
    <property type="molecule type" value="Genomic_DNA"/>
</dbReference>
<proteinExistence type="predicted"/>
<dbReference type="SUPFAM" id="SSF53756">
    <property type="entry name" value="UDP-Glycosyltransferase/glycogen phosphorylase"/>
    <property type="match status" value="1"/>
</dbReference>
<evidence type="ECO:0000313" key="2">
    <source>
        <dbReference type="Proteomes" id="UP000055590"/>
    </source>
</evidence>
<sequence length="390" mass="42165">MIHSHHLDASAALRGRDIVCFSNDWDGDPLSKTHIMKALARDNRILWVNSVANRRPTASAQDLGRIAKKLADAARGVTEPWPNLHVLGPLAVPSFGPLARKMNGSVFRKQVLRAMKRLDFKRPISWSFLPASASVSGNLGEDLVIYHCVDEFSAFAGAAPEIAELEATLARRADLVIVSAERLRQAKISLNPNCHLVRHGVDHVHFSQALSPLTRLPADLEGLPHPVIGFFGLLAEWVDLPLVRAVADAFPHGSVVLLGKVQTSLAPLAGARNVHLMGRRPYEELPCWCKGFDVALMPFVDSELAASSNPLKVREYLAAGLPVVSTPVPEVEKLGLCRIAKGPAAFVEAVHSALADPGPNATRSAAVAAESWDARVEELRSLVAATTSRR</sequence>
<dbReference type="GO" id="GO:0016740">
    <property type="term" value="F:transferase activity"/>
    <property type="evidence" value="ECO:0007669"/>
    <property type="project" value="UniProtKB-KW"/>
</dbReference>
<dbReference type="Gene3D" id="3.40.50.2000">
    <property type="entry name" value="Glycogen Phosphorylase B"/>
    <property type="match status" value="1"/>
</dbReference>
<gene>
    <name evidence="1" type="ORF">AKJ08_1055</name>
</gene>
<dbReference type="RefSeq" id="WP_050725088.1">
    <property type="nucleotide sequence ID" value="NZ_CP012332.1"/>
</dbReference>
<keyword evidence="2" id="KW-1185">Reference proteome</keyword>
<evidence type="ECO:0000313" key="1">
    <source>
        <dbReference type="EMBL" id="AKU90668.1"/>
    </source>
</evidence>
<dbReference type="Gene3D" id="3.40.50.11010">
    <property type="match status" value="1"/>
</dbReference>
<dbReference type="OrthoDB" id="9816564at2"/>
<dbReference type="Pfam" id="PF13692">
    <property type="entry name" value="Glyco_trans_1_4"/>
    <property type="match status" value="1"/>
</dbReference>
<name>A0A0K1PAU9_9BACT</name>
<organism evidence="1 2">
    <name type="scientific">Vulgatibacter incomptus</name>
    <dbReference type="NCBI Taxonomy" id="1391653"/>
    <lineage>
        <taxon>Bacteria</taxon>
        <taxon>Pseudomonadati</taxon>
        <taxon>Myxococcota</taxon>
        <taxon>Myxococcia</taxon>
        <taxon>Myxococcales</taxon>
        <taxon>Cystobacterineae</taxon>
        <taxon>Vulgatibacteraceae</taxon>
        <taxon>Vulgatibacter</taxon>
    </lineage>
</organism>
<dbReference type="STRING" id="1391653.AKJ08_1055"/>
<protein>
    <submittedName>
        <fullName evidence="1">Glycosyltransferase</fullName>
    </submittedName>
</protein>
<dbReference type="AlphaFoldDB" id="A0A0K1PAU9"/>
<dbReference type="KEGG" id="vin:AKJ08_1055"/>
<dbReference type="Proteomes" id="UP000055590">
    <property type="component" value="Chromosome"/>
</dbReference>
<reference evidence="1 2" key="1">
    <citation type="submission" date="2015-08" db="EMBL/GenBank/DDBJ databases">
        <authorList>
            <person name="Babu N.S."/>
            <person name="Beckwith C.J."/>
            <person name="Beseler K.G."/>
            <person name="Brison A."/>
            <person name="Carone J.V."/>
            <person name="Caskin T.P."/>
            <person name="Diamond M."/>
            <person name="Durham M.E."/>
            <person name="Foxe J.M."/>
            <person name="Go M."/>
            <person name="Henderson B.A."/>
            <person name="Jones I.B."/>
            <person name="McGettigan J.A."/>
            <person name="Micheletti S.J."/>
            <person name="Nasrallah M.E."/>
            <person name="Ortiz D."/>
            <person name="Piller C.R."/>
            <person name="Privatt S.R."/>
            <person name="Schneider S.L."/>
            <person name="Sharp S."/>
            <person name="Smith T.C."/>
            <person name="Stanton J.D."/>
            <person name="Ullery H.E."/>
            <person name="Wilson R.J."/>
            <person name="Serrano M.G."/>
            <person name="Buck G."/>
            <person name="Lee V."/>
            <person name="Wang Y."/>
            <person name="Carvalho R."/>
            <person name="Voegtly L."/>
            <person name="Shi R."/>
            <person name="Duckworth R."/>
            <person name="Johnson A."/>
            <person name="Loviza R."/>
            <person name="Walstead R."/>
            <person name="Shah Z."/>
            <person name="Kiflezghi M."/>
            <person name="Wade K."/>
            <person name="Ball S.L."/>
            <person name="Bradley K.W."/>
            <person name="Asai D.J."/>
            <person name="Bowman C.A."/>
            <person name="Russell D.A."/>
            <person name="Pope W.H."/>
            <person name="Jacobs-Sera D."/>
            <person name="Hendrix R.W."/>
            <person name="Hatfull G.F."/>
        </authorList>
    </citation>
    <scope>NUCLEOTIDE SEQUENCE [LARGE SCALE GENOMIC DNA]</scope>
    <source>
        <strain evidence="1 2">DSM 27710</strain>
    </source>
</reference>
<keyword evidence="1" id="KW-0808">Transferase</keyword>
<accession>A0A0K1PAU9</accession>
<dbReference type="PATRIC" id="fig|1391653.3.peg.1082"/>